<dbReference type="AlphaFoldDB" id="A0AAF5Q038"/>
<organism evidence="2 3">
    <name type="scientific">Wuchereria bancrofti</name>
    <dbReference type="NCBI Taxonomy" id="6293"/>
    <lineage>
        <taxon>Eukaryota</taxon>
        <taxon>Metazoa</taxon>
        <taxon>Ecdysozoa</taxon>
        <taxon>Nematoda</taxon>
        <taxon>Chromadorea</taxon>
        <taxon>Rhabditida</taxon>
        <taxon>Spirurina</taxon>
        <taxon>Spiruromorpha</taxon>
        <taxon>Filarioidea</taxon>
        <taxon>Onchocercidae</taxon>
        <taxon>Wuchereria</taxon>
    </lineage>
</organism>
<reference evidence="2" key="2">
    <citation type="journal article" date="2016" name="Mol. Ecol.">
        <title>Population genomics of the filarial nematode parasite Wuchereria bancrofti from mosquitoes.</title>
        <authorList>
            <person name="Small S.T."/>
            <person name="Reimer L.J."/>
            <person name="Tisch D.J."/>
            <person name="King C.L."/>
            <person name="Christensen B.M."/>
            <person name="Siba P.M."/>
            <person name="Kazura J.W."/>
            <person name="Serre D."/>
            <person name="Zimmerman P.A."/>
        </authorList>
    </citation>
    <scope>NUCLEOTIDE SEQUENCE</scope>
    <source>
        <strain evidence="2">pt0022</strain>
    </source>
</reference>
<proteinExistence type="predicted"/>
<dbReference type="WBParaSite" id="mrna-Wban_08549">
    <property type="protein sequence ID" value="mrna-Wban_08549"/>
    <property type="gene ID" value="Wban_08549"/>
</dbReference>
<evidence type="ECO:0000313" key="2">
    <source>
        <dbReference type="Proteomes" id="UP000093561"/>
    </source>
</evidence>
<accession>A0AAF5Q038</accession>
<protein>
    <submittedName>
        <fullName evidence="3">Uncharacterized protein</fullName>
    </submittedName>
</protein>
<reference evidence="2" key="1">
    <citation type="submission" date="2015-03" db="EMBL/GenBank/DDBJ databases">
        <title>Wuchereria bancrofti Genome Sequencing Papua New Guinea Strain.</title>
        <authorList>
            <person name="Small S.T."/>
            <person name="Serre D."/>
            <person name="Zimmerman P.A."/>
        </authorList>
    </citation>
    <scope>NUCLEOTIDE SEQUENCE [LARGE SCALE GENOMIC DNA]</scope>
    <source>
        <strain evidence="2">pt0022</strain>
    </source>
</reference>
<dbReference type="Proteomes" id="UP000093561">
    <property type="component" value="Unassembled WGS sequence"/>
</dbReference>
<evidence type="ECO:0000256" key="1">
    <source>
        <dbReference type="SAM" id="MobiDB-lite"/>
    </source>
</evidence>
<reference evidence="3" key="3">
    <citation type="submission" date="2024-02" db="UniProtKB">
        <authorList>
            <consortium name="WormBaseParasite"/>
        </authorList>
    </citation>
    <scope>IDENTIFICATION</scope>
    <source>
        <strain evidence="3">pt0022</strain>
    </source>
</reference>
<sequence>MQMNIANEEEGDSKSGNATLSFDLPPKIRPKSYSFIGSKHDAIFKTNISKNAEDPKLIKINSFEKISTLTDLHSHPKTRSLLRDFRKLFMKNKTSMDDTIITDTITATTTTATTTNTVGSKEMENEMNDLNDSIMQLRKKSRSWSNYEAQKIFQKCRKFAEPKSASKRIYSSIRALRNNQNATFMNQIVTKNMENTRSTVYAKEFSMGISTKQLQSNQCNNNFYKTSELEQMKSVEKQISETNDNNSIWFPRINKQTNSGFINNSFMF</sequence>
<feature type="region of interest" description="Disordered" evidence="1">
    <location>
        <begin position="1"/>
        <end position="23"/>
    </location>
</feature>
<evidence type="ECO:0000313" key="3">
    <source>
        <dbReference type="WBParaSite" id="mrna-Wban_08549"/>
    </source>
</evidence>
<name>A0AAF5Q038_WUCBA</name>